<organism evidence="10 11">
    <name type="scientific">Bradyrhizobium erythrophlei</name>
    <dbReference type="NCBI Taxonomy" id="1437360"/>
    <lineage>
        <taxon>Bacteria</taxon>
        <taxon>Pseudomonadati</taxon>
        <taxon>Pseudomonadota</taxon>
        <taxon>Alphaproteobacteria</taxon>
        <taxon>Hyphomicrobiales</taxon>
        <taxon>Nitrobacteraceae</taxon>
        <taxon>Bradyrhizobium</taxon>
    </lineage>
</organism>
<evidence type="ECO:0000256" key="5">
    <source>
        <dbReference type="ARBA" id="ARBA00022970"/>
    </source>
</evidence>
<feature type="transmembrane region" description="Helical" evidence="9">
    <location>
        <begin position="12"/>
        <end position="31"/>
    </location>
</feature>
<feature type="transmembrane region" description="Helical" evidence="9">
    <location>
        <begin position="225"/>
        <end position="250"/>
    </location>
</feature>
<dbReference type="InterPro" id="IPR052157">
    <property type="entry name" value="BCAA_transport_permease"/>
</dbReference>
<gene>
    <name evidence="10" type="ORF">SAMN05444164_2939</name>
</gene>
<dbReference type="OrthoDB" id="9807115at2"/>
<feature type="transmembrane region" description="Helical" evidence="9">
    <location>
        <begin position="96"/>
        <end position="118"/>
    </location>
</feature>
<evidence type="ECO:0000256" key="6">
    <source>
        <dbReference type="ARBA" id="ARBA00022989"/>
    </source>
</evidence>
<feature type="transmembrane region" description="Helical" evidence="9">
    <location>
        <begin position="138"/>
        <end position="159"/>
    </location>
</feature>
<dbReference type="CDD" id="cd06582">
    <property type="entry name" value="TM_PBP1_LivH_like"/>
    <property type="match status" value="1"/>
</dbReference>
<comment type="subcellular location">
    <subcellularLocation>
        <location evidence="1">Cell membrane</location>
        <topology evidence="1">Multi-pass membrane protein</topology>
    </subcellularLocation>
</comment>
<evidence type="ECO:0000313" key="10">
    <source>
        <dbReference type="EMBL" id="SEC85900.1"/>
    </source>
</evidence>
<keyword evidence="4 9" id="KW-0812">Transmembrane</keyword>
<evidence type="ECO:0000256" key="1">
    <source>
        <dbReference type="ARBA" id="ARBA00004651"/>
    </source>
</evidence>
<feature type="transmembrane region" description="Helical" evidence="9">
    <location>
        <begin position="51"/>
        <end position="84"/>
    </location>
</feature>
<reference evidence="10 11" key="1">
    <citation type="submission" date="2016-10" db="EMBL/GenBank/DDBJ databases">
        <authorList>
            <person name="de Groot N.N."/>
        </authorList>
    </citation>
    <scope>NUCLEOTIDE SEQUENCE [LARGE SCALE GENOMIC DNA]</scope>
    <source>
        <strain evidence="10 11">MT12</strain>
    </source>
</reference>
<keyword evidence="7 9" id="KW-0472">Membrane</keyword>
<dbReference type="GO" id="GO:0006865">
    <property type="term" value="P:amino acid transport"/>
    <property type="evidence" value="ECO:0007669"/>
    <property type="project" value="UniProtKB-KW"/>
</dbReference>
<evidence type="ECO:0000313" key="11">
    <source>
        <dbReference type="Proteomes" id="UP000198992"/>
    </source>
</evidence>
<name>A0A1H4VYB6_9BRAD</name>
<dbReference type="Proteomes" id="UP000198992">
    <property type="component" value="Unassembled WGS sequence"/>
</dbReference>
<protein>
    <submittedName>
        <fullName evidence="10">Amino acid/amide ABC transporter membrane protein 1, HAAT family</fullName>
    </submittedName>
</protein>
<evidence type="ECO:0000256" key="7">
    <source>
        <dbReference type="ARBA" id="ARBA00023136"/>
    </source>
</evidence>
<accession>A0A1H4VYB6</accession>
<comment type="similarity">
    <text evidence="8">Belongs to the binding-protein-dependent transport system permease family. LivHM subfamily.</text>
</comment>
<keyword evidence="6 9" id="KW-1133">Transmembrane helix</keyword>
<dbReference type="GO" id="GO:0022857">
    <property type="term" value="F:transmembrane transporter activity"/>
    <property type="evidence" value="ECO:0007669"/>
    <property type="project" value="InterPro"/>
</dbReference>
<dbReference type="PANTHER" id="PTHR11795">
    <property type="entry name" value="BRANCHED-CHAIN AMINO ACID TRANSPORT SYSTEM PERMEASE PROTEIN LIVH"/>
    <property type="match status" value="1"/>
</dbReference>
<dbReference type="RefSeq" id="WP_092116278.1">
    <property type="nucleotide sequence ID" value="NZ_FNTH01000001.1"/>
</dbReference>
<proteinExistence type="inferred from homology"/>
<feature type="transmembrane region" description="Helical" evidence="9">
    <location>
        <begin position="187"/>
        <end position="213"/>
    </location>
</feature>
<evidence type="ECO:0000256" key="9">
    <source>
        <dbReference type="SAM" id="Phobius"/>
    </source>
</evidence>
<sequence>MTELLQHIVNTLILGSTYALLGIGLTLIFGIMRVVNFAHGELYSFGAYALYFVGVMLGLNFFLALIVAVVLGCFAGALIEVVLLRPMRGADIDTTMLVMIGAMIVMQNGEQFVWGGVAKSVSTPFPELPLVIGSISVSWLRLFVFCAALALIGVSYLLINRTKLGKAMRATFQDRDAASLMGVNIQFIYMATFAIGSSLAAAAGALLGPVYVISPQMGNLASLKAFAIVILGGLGSIGGATIGGFLLALAEELGAGYVSSGYRDAMGFLIIIVVLLFKPTGLFARAERIG</sequence>
<keyword evidence="2" id="KW-0813">Transport</keyword>
<dbReference type="GO" id="GO:0005886">
    <property type="term" value="C:plasma membrane"/>
    <property type="evidence" value="ECO:0007669"/>
    <property type="project" value="UniProtKB-SubCell"/>
</dbReference>
<keyword evidence="5" id="KW-0029">Amino-acid transport</keyword>
<dbReference type="AlphaFoldDB" id="A0A1H4VYB6"/>
<evidence type="ECO:0000256" key="8">
    <source>
        <dbReference type="ARBA" id="ARBA00037998"/>
    </source>
</evidence>
<dbReference type="InterPro" id="IPR001851">
    <property type="entry name" value="ABC_transp_permease"/>
</dbReference>
<keyword evidence="3" id="KW-1003">Cell membrane</keyword>
<dbReference type="Pfam" id="PF02653">
    <property type="entry name" value="BPD_transp_2"/>
    <property type="match status" value="1"/>
</dbReference>
<dbReference type="PANTHER" id="PTHR11795:SF452">
    <property type="entry name" value="ABC TRANSPORTER PERMEASE PROTEIN"/>
    <property type="match status" value="1"/>
</dbReference>
<dbReference type="EMBL" id="FNTH01000001">
    <property type="protein sequence ID" value="SEC85900.1"/>
    <property type="molecule type" value="Genomic_DNA"/>
</dbReference>
<feature type="transmembrane region" description="Helical" evidence="9">
    <location>
        <begin position="262"/>
        <end position="284"/>
    </location>
</feature>
<evidence type="ECO:0000256" key="2">
    <source>
        <dbReference type="ARBA" id="ARBA00022448"/>
    </source>
</evidence>
<evidence type="ECO:0000256" key="3">
    <source>
        <dbReference type="ARBA" id="ARBA00022475"/>
    </source>
</evidence>
<evidence type="ECO:0000256" key="4">
    <source>
        <dbReference type="ARBA" id="ARBA00022692"/>
    </source>
</evidence>